<comment type="similarity">
    <text evidence="1">Belongs to the glutaredoxin family. Monothiol subfamily.</text>
</comment>
<protein>
    <recommendedName>
        <fullName evidence="4">Glutaredoxin domain-containing protein</fullName>
    </recommendedName>
</protein>
<feature type="region of interest" description="Disordered" evidence="2">
    <location>
        <begin position="128"/>
        <end position="168"/>
    </location>
</feature>
<feature type="chain" id="PRO_5026719420" description="Glutaredoxin domain-containing protein" evidence="3">
    <location>
        <begin position="27"/>
        <end position="293"/>
    </location>
</feature>
<evidence type="ECO:0000256" key="3">
    <source>
        <dbReference type="SAM" id="SignalP"/>
    </source>
</evidence>
<keyword evidence="5" id="KW-1185">Reference proteome</keyword>
<dbReference type="InterPro" id="IPR014025">
    <property type="entry name" value="Glutaredoxin_subgr"/>
</dbReference>
<dbReference type="CDD" id="cd03419">
    <property type="entry name" value="GRX_GRXh_1_2_like"/>
    <property type="match status" value="1"/>
</dbReference>
<dbReference type="SUPFAM" id="SSF52833">
    <property type="entry name" value="Thioredoxin-like"/>
    <property type="match status" value="1"/>
</dbReference>
<dbReference type="Proteomes" id="UP000504637">
    <property type="component" value="Unplaced"/>
</dbReference>
<dbReference type="AlphaFoldDB" id="A0A6J3MFC8"/>
<dbReference type="RefSeq" id="XP_033463584.1">
    <property type="nucleotide sequence ID" value="XM_033604045.1"/>
</dbReference>
<organism evidence="6">
    <name type="scientific">Dissoconium aciculare CBS 342.82</name>
    <dbReference type="NCBI Taxonomy" id="1314786"/>
    <lineage>
        <taxon>Eukaryota</taxon>
        <taxon>Fungi</taxon>
        <taxon>Dikarya</taxon>
        <taxon>Ascomycota</taxon>
        <taxon>Pezizomycotina</taxon>
        <taxon>Dothideomycetes</taxon>
        <taxon>Dothideomycetidae</taxon>
        <taxon>Mycosphaerellales</taxon>
        <taxon>Dissoconiaceae</taxon>
        <taxon>Dissoconium</taxon>
    </lineage>
</organism>
<dbReference type="Gene3D" id="3.40.30.10">
    <property type="entry name" value="Glutaredoxin"/>
    <property type="match status" value="1"/>
</dbReference>
<evidence type="ECO:0000256" key="2">
    <source>
        <dbReference type="SAM" id="MobiDB-lite"/>
    </source>
</evidence>
<dbReference type="InterPro" id="IPR036249">
    <property type="entry name" value="Thioredoxin-like_sf"/>
</dbReference>
<dbReference type="GeneID" id="54361845"/>
<name>A0A6J3MFC8_9PEZI</name>
<dbReference type="PROSITE" id="PS51354">
    <property type="entry name" value="GLUTAREDOXIN_2"/>
    <property type="match status" value="1"/>
</dbReference>
<dbReference type="PANTHER" id="PTHR45694">
    <property type="entry name" value="GLUTAREDOXIN 2"/>
    <property type="match status" value="1"/>
</dbReference>
<dbReference type="GO" id="GO:0005796">
    <property type="term" value="C:Golgi lumen"/>
    <property type="evidence" value="ECO:0007669"/>
    <property type="project" value="TreeGrafter"/>
</dbReference>
<dbReference type="NCBIfam" id="TIGR02180">
    <property type="entry name" value="GRX_euk"/>
    <property type="match status" value="1"/>
</dbReference>
<gene>
    <name evidence="6" type="ORF">K489DRAFT_376969</name>
</gene>
<dbReference type="GO" id="GO:0034599">
    <property type="term" value="P:cellular response to oxidative stress"/>
    <property type="evidence" value="ECO:0007669"/>
    <property type="project" value="TreeGrafter"/>
</dbReference>
<dbReference type="InterPro" id="IPR002109">
    <property type="entry name" value="Glutaredoxin"/>
</dbReference>
<evidence type="ECO:0000313" key="5">
    <source>
        <dbReference type="Proteomes" id="UP000504637"/>
    </source>
</evidence>
<accession>A0A6J3MFC8</accession>
<dbReference type="GO" id="GO:0004362">
    <property type="term" value="F:glutathione-disulfide reductase (NADPH) activity"/>
    <property type="evidence" value="ECO:0007669"/>
    <property type="project" value="UniProtKB-ARBA"/>
</dbReference>
<evidence type="ECO:0000313" key="6">
    <source>
        <dbReference type="RefSeq" id="XP_033463584.1"/>
    </source>
</evidence>
<keyword evidence="3" id="KW-0732">Signal</keyword>
<dbReference type="OrthoDB" id="423313at2759"/>
<dbReference type="PANTHER" id="PTHR45694:SF5">
    <property type="entry name" value="GLUTAREDOXIN 2"/>
    <property type="match status" value="1"/>
</dbReference>
<feature type="domain" description="Glutaredoxin" evidence="4">
    <location>
        <begin position="181"/>
        <end position="246"/>
    </location>
</feature>
<reference evidence="6" key="1">
    <citation type="submission" date="2020-01" db="EMBL/GenBank/DDBJ databases">
        <authorList>
            <consortium name="DOE Joint Genome Institute"/>
            <person name="Haridas S."/>
            <person name="Albert R."/>
            <person name="Binder M."/>
            <person name="Bloem J."/>
            <person name="Labutti K."/>
            <person name="Salamov A."/>
            <person name="Andreopoulos B."/>
            <person name="Baker S.E."/>
            <person name="Barry K."/>
            <person name="Bills G."/>
            <person name="Bluhm B.H."/>
            <person name="Cannon C."/>
            <person name="Castanera R."/>
            <person name="Culley D.E."/>
            <person name="Daum C."/>
            <person name="Ezra D."/>
            <person name="Gonzalez J.B."/>
            <person name="Henrissat B."/>
            <person name="Kuo A."/>
            <person name="Liang C."/>
            <person name="Lipzen A."/>
            <person name="Lutzoni F."/>
            <person name="Magnuson J."/>
            <person name="Mondo S."/>
            <person name="Nolan M."/>
            <person name="Ohm R."/>
            <person name="Pangilinan J."/>
            <person name="Park H.-J."/>
            <person name="Ramirez L."/>
            <person name="Alfaro M."/>
            <person name="Sun H."/>
            <person name="Tritt A."/>
            <person name="Yoshinaga Y."/>
            <person name="Zwiers L.-H."/>
            <person name="Turgeon B.G."/>
            <person name="Goodwin S.B."/>
            <person name="Spatafora J.W."/>
            <person name="Crous P.W."/>
            <person name="Grigoriev I.V."/>
        </authorList>
    </citation>
    <scope>NUCLEOTIDE SEQUENCE</scope>
    <source>
        <strain evidence="6">CBS 342.82</strain>
    </source>
</reference>
<dbReference type="InterPro" id="IPR011899">
    <property type="entry name" value="Glutaredoxin_euk/vir"/>
</dbReference>
<dbReference type="GO" id="GO:0005801">
    <property type="term" value="C:cis-Golgi network"/>
    <property type="evidence" value="ECO:0007669"/>
    <property type="project" value="UniProtKB-ARBA"/>
</dbReference>
<dbReference type="FunFam" id="3.40.30.10:FF:000093">
    <property type="entry name" value="Glutaredoxin 2"/>
    <property type="match status" value="1"/>
</dbReference>
<sequence>MNTRQYRLLGLCALLGLLVLYYLSNGQSGGGGPKIDLDSPEEKLKIENYKKAMRDLALQFDPAGEDGARADVYQALLSKQATETAALPTPAVVAPGAAADEPAFPEAHPSDGDAANDNPLKAPLVAQEKSVGGRKNSPDGKVVPNKPDADDKSGSGAASDDDEETKVQKELNDILAKRGPVVVFSKTYCPYSKKAKHILQDFYTIVPAPYIVEIDQHPQGPALQNALETLSGRRTVPNVFINGKSIGGGDDVEALHMRSKLMEKIKDLGGKRLTSIATKMAAMVPNPGGDKKE</sequence>
<reference evidence="6" key="3">
    <citation type="submission" date="2025-08" db="UniProtKB">
        <authorList>
            <consortium name="RefSeq"/>
        </authorList>
    </citation>
    <scope>IDENTIFICATION</scope>
    <source>
        <strain evidence="6">CBS 342.82</strain>
    </source>
</reference>
<dbReference type="GO" id="GO:0000324">
    <property type="term" value="C:fungal-type vacuole"/>
    <property type="evidence" value="ECO:0007669"/>
    <property type="project" value="TreeGrafter"/>
</dbReference>
<reference evidence="6" key="2">
    <citation type="submission" date="2020-04" db="EMBL/GenBank/DDBJ databases">
        <authorList>
            <consortium name="NCBI Genome Project"/>
        </authorList>
    </citation>
    <scope>NUCLEOTIDE SEQUENCE</scope>
    <source>
        <strain evidence="6">CBS 342.82</strain>
    </source>
</reference>
<dbReference type="Pfam" id="PF00462">
    <property type="entry name" value="Glutaredoxin"/>
    <property type="match status" value="1"/>
</dbReference>
<feature type="signal peptide" evidence="3">
    <location>
        <begin position="1"/>
        <end position="26"/>
    </location>
</feature>
<evidence type="ECO:0000259" key="4">
    <source>
        <dbReference type="Pfam" id="PF00462"/>
    </source>
</evidence>
<proteinExistence type="inferred from homology"/>
<evidence type="ECO:0000256" key="1">
    <source>
        <dbReference type="ARBA" id="ARBA00009630"/>
    </source>
</evidence>
<dbReference type="PRINTS" id="PR00160">
    <property type="entry name" value="GLUTAREDOXIN"/>
</dbReference>